<feature type="region of interest" description="Disordered" evidence="1">
    <location>
        <begin position="126"/>
        <end position="147"/>
    </location>
</feature>
<name>F9WI02_TRYCI</name>
<evidence type="ECO:0000256" key="1">
    <source>
        <dbReference type="SAM" id="MobiDB-lite"/>
    </source>
</evidence>
<gene>
    <name evidence="2" type="ORF">TCIL3000_0_18280</name>
</gene>
<protein>
    <submittedName>
        <fullName evidence="2">WGS project CAEQ00000000 data, annotated contig 714</fullName>
    </submittedName>
</protein>
<dbReference type="EMBL" id="CAEQ01002507">
    <property type="protein sequence ID" value="CCD16947.1"/>
    <property type="molecule type" value="Genomic_DNA"/>
</dbReference>
<dbReference type="VEuPathDB" id="TriTrypDB:TcIL3000_0_18280"/>
<evidence type="ECO:0000313" key="3">
    <source>
        <dbReference type="Proteomes" id="UP000000702"/>
    </source>
</evidence>
<dbReference type="AlphaFoldDB" id="F9WI02"/>
<proteinExistence type="predicted"/>
<comment type="caution">
    <text evidence="2">The sequence shown here is derived from an EMBL/GenBank/DDBJ whole genome shotgun (WGS) entry which is preliminary data.</text>
</comment>
<dbReference type="Proteomes" id="UP000000702">
    <property type="component" value="Unassembled WGS sequence"/>
</dbReference>
<keyword evidence="3" id="KW-1185">Reference proteome</keyword>
<reference evidence="2 3" key="2">
    <citation type="journal article" date="2012" name="Proc. Natl. Acad. Sci. U.S.A.">
        <title>Antigenic diversity is generated by distinct evolutionary mechanisms in African trypanosome species.</title>
        <authorList>
            <person name="Jackson A.P."/>
            <person name="Berry A."/>
            <person name="Aslett M."/>
            <person name="Allison H.C."/>
            <person name="Burton P."/>
            <person name="Vavrova-Anderson J."/>
            <person name="Brown R."/>
            <person name="Browne H."/>
            <person name="Corton N."/>
            <person name="Hauser H."/>
            <person name="Gamble J."/>
            <person name="Gilderthorp R."/>
            <person name="Marcello L."/>
            <person name="McQuillan J."/>
            <person name="Otto T.D."/>
            <person name="Quail M.A."/>
            <person name="Sanders M.J."/>
            <person name="van Tonder A."/>
            <person name="Ginger M.L."/>
            <person name="Field M.C."/>
            <person name="Barry J.D."/>
            <person name="Hertz-Fowler C."/>
            <person name="Berriman M."/>
        </authorList>
    </citation>
    <scope>NUCLEOTIDE SEQUENCE [LARGE SCALE GENOMIC DNA]</scope>
    <source>
        <strain evidence="2 3">IL3000</strain>
    </source>
</reference>
<evidence type="ECO:0000313" key="2">
    <source>
        <dbReference type="EMBL" id="CCD16947.1"/>
    </source>
</evidence>
<sequence length="291" mass="31760">MTLAAGCNSPNGLQILRALFPYATETQLEAGLESGRDVKEAVKYVHTTVNAVRPHRDCWLVESAGDTQSMGLIDATRVKTVRENLSARKKAFEKCHLTATSQHDGYNDVVLVFTIDTAQWDNSATHSPVVERGADTASRGSSHERDDGVLHEASDVCRIRPRWVGVAELCKWGGGKEGSLSCSCHEHAPDRLDGSQKPGALSRCVEPIDDNVNRAVVDGTDLNTGESLFGNILCGTDVNCTGPITLLDFTLAKEREWNAVKEKLAPWADVFCRSSGCFLFRELVLSRAQMV</sequence>
<feature type="non-terminal residue" evidence="2">
    <location>
        <position position="291"/>
    </location>
</feature>
<reference evidence="3" key="1">
    <citation type="submission" date="2011-07" db="EMBL/GenBank/DDBJ databases">
        <title>Divergent evolution of antigenic variation in African trypanosomes.</title>
        <authorList>
            <person name="Jackson A.P."/>
            <person name="Berry A."/>
            <person name="Allison H.C."/>
            <person name="Burton P."/>
            <person name="Anderson J."/>
            <person name="Aslett M."/>
            <person name="Brown R."/>
            <person name="Corton N."/>
            <person name="Harris D."/>
            <person name="Hauser H."/>
            <person name="Gamble J."/>
            <person name="Gilderthorp R."/>
            <person name="McQuillan J."/>
            <person name="Quail M.A."/>
            <person name="Sanders M."/>
            <person name="Van Tonder A."/>
            <person name="Ginger M.L."/>
            <person name="Donelson J.E."/>
            <person name="Field M.C."/>
            <person name="Barry J.D."/>
            <person name="Berriman M."/>
            <person name="Hertz-Fowler C."/>
        </authorList>
    </citation>
    <scope>NUCLEOTIDE SEQUENCE [LARGE SCALE GENOMIC DNA]</scope>
    <source>
        <strain evidence="3">IL3000</strain>
    </source>
</reference>
<accession>F9WI02</accession>
<organism evidence="2 3">
    <name type="scientific">Trypanosoma congolense (strain IL3000)</name>
    <dbReference type="NCBI Taxonomy" id="1068625"/>
    <lineage>
        <taxon>Eukaryota</taxon>
        <taxon>Discoba</taxon>
        <taxon>Euglenozoa</taxon>
        <taxon>Kinetoplastea</taxon>
        <taxon>Metakinetoplastina</taxon>
        <taxon>Trypanosomatida</taxon>
        <taxon>Trypanosomatidae</taxon>
        <taxon>Trypanosoma</taxon>
        <taxon>Nannomonas</taxon>
    </lineage>
</organism>